<gene>
    <name evidence="1" type="ORF">CLV71_103299</name>
</gene>
<name>A0A4R7VZG1_9PSEU</name>
<dbReference type="EMBL" id="SOCP01000003">
    <property type="protein sequence ID" value="TDV55058.1"/>
    <property type="molecule type" value="Genomic_DNA"/>
</dbReference>
<evidence type="ECO:0000313" key="1">
    <source>
        <dbReference type="EMBL" id="TDV55058.1"/>
    </source>
</evidence>
<keyword evidence="2" id="KW-1185">Reference proteome</keyword>
<dbReference type="Proteomes" id="UP000294927">
    <property type="component" value="Unassembled WGS sequence"/>
</dbReference>
<evidence type="ECO:0000313" key="2">
    <source>
        <dbReference type="Proteomes" id="UP000294927"/>
    </source>
</evidence>
<proteinExistence type="predicted"/>
<dbReference type="SUPFAM" id="SSF89372">
    <property type="entry name" value="Fucose-specific lectin"/>
    <property type="match status" value="1"/>
</dbReference>
<accession>A0A4R7VZG1</accession>
<organism evidence="1 2">
    <name type="scientific">Actinophytocola oryzae</name>
    <dbReference type="NCBI Taxonomy" id="502181"/>
    <lineage>
        <taxon>Bacteria</taxon>
        <taxon>Bacillati</taxon>
        <taxon>Actinomycetota</taxon>
        <taxon>Actinomycetes</taxon>
        <taxon>Pseudonocardiales</taxon>
        <taxon>Pseudonocardiaceae</taxon>
    </lineage>
</organism>
<reference evidence="1 2" key="1">
    <citation type="submission" date="2019-03" db="EMBL/GenBank/DDBJ databases">
        <title>Genomic Encyclopedia of Archaeal and Bacterial Type Strains, Phase II (KMG-II): from individual species to whole genera.</title>
        <authorList>
            <person name="Goeker M."/>
        </authorList>
    </citation>
    <scope>NUCLEOTIDE SEQUENCE [LARGE SCALE GENOMIC DNA]</scope>
    <source>
        <strain evidence="1 2">DSM 45499</strain>
    </source>
</reference>
<sequence>MVAVEPVVHRSDSGIVWSGMRDLTLQHYDALTEHAPTVIQFKGLSYIFFLMKGRNSLAFCVSSSGATWSAPQEVRGANSAVAESISAPEAIVYQGKLHLFYFDPSVSAIMTCVHDGSTWSAPKNITEHAGVSLRHAQPVVVQHFKGLYVFFLDDGEELGALQYLRLQARFTNWDDADGLAYVLNVNASMRPAICVAEDDAIVVLFRPAGEGVEKKIDLTIAERGETWLPQQPFAQKAGPRPSLLSHANKVYAVFTADGKVAVSSSADGRAWGTPAINSQARTDHSPAVGIFGDELVVLFRDKDRPDNILTYSGAGNDPPTSISDRNHTQAAGDLRVHYGEFGLIVALRSTRFEGGGITAFQAATVRPWATRIRSIEWSLNEIPRSGVYSKLLTAPLKQTNKVDLHFQSAAIYRNWLLLPRNNSRGSGELYIMSRSGRAYHGGNRTVPIPAFGLSHPGGCQVIGDFLAVAVNGKSSSDGAVVFFDLSKMSRTVSPKLVETKLHLSNFDAGCVGITDIGEGADRRYVLAVYTDGKIRVLESVPLPLSDPNCTFSERFTTRINSPGPDSMALLTDIAGNVHLVSLAAAAPEDDSNLAYDKGNKVIHYVVNLTCNSIEKQNSFRVFTKMESINERIYFRFAAGLDVVDENMVRLVVGDRNFGLLIGSEYAYNMFEPTSRGPYWQ</sequence>
<comment type="caution">
    <text evidence="1">The sequence shown here is derived from an EMBL/GenBank/DDBJ whole genome shotgun (WGS) entry which is preliminary data.</text>
</comment>
<dbReference type="AlphaFoldDB" id="A0A4R7VZG1"/>
<dbReference type="Gene3D" id="2.120.10.70">
    <property type="entry name" value="Fucose-specific lectin"/>
    <property type="match status" value="1"/>
</dbReference>
<protein>
    <submittedName>
        <fullName evidence="1">Uncharacterized protein</fullName>
    </submittedName>
</protein>